<keyword evidence="3" id="KW-1185">Reference proteome</keyword>
<keyword evidence="1" id="KW-0732">Signal</keyword>
<protein>
    <submittedName>
        <fullName evidence="2">Uncharacterized protein</fullName>
    </submittedName>
</protein>
<evidence type="ECO:0000313" key="2">
    <source>
        <dbReference type="EMBL" id="GEA80810.1"/>
    </source>
</evidence>
<name>A0A4Y3KD52_CELUD</name>
<feature type="chain" id="PRO_5038733365" evidence="1">
    <location>
        <begin position="23"/>
        <end position="117"/>
    </location>
</feature>
<gene>
    <name evidence="2" type="ORF">CUD01_12540</name>
</gene>
<organism evidence="2 3">
    <name type="scientific">Cellulomonas uda</name>
    <dbReference type="NCBI Taxonomy" id="1714"/>
    <lineage>
        <taxon>Bacteria</taxon>
        <taxon>Bacillati</taxon>
        <taxon>Actinomycetota</taxon>
        <taxon>Actinomycetes</taxon>
        <taxon>Micrococcales</taxon>
        <taxon>Cellulomonadaceae</taxon>
        <taxon>Cellulomonas</taxon>
    </lineage>
</organism>
<comment type="caution">
    <text evidence="2">The sequence shown here is derived from an EMBL/GenBank/DDBJ whole genome shotgun (WGS) entry which is preliminary data.</text>
</comment>
<evidence type="ECO:0000256" key="1">
    <source>
        <dbReference type="SAM" id="SignalP"/>
    </source>
</evidence>
<reference evidence="2 3" key="1">
    <citation type="submission" date="2019-06" db="EMBL/GenBank/DDBJ databases">
        <title>Whole genome shotgun sequence of Cellulomonas uda NBRC 3747.</title>
        <authorList>
            <person name="Hosoyama A."/>
            <person name="Uohara A."/>
            <person name="Ohji S."/>
            <person name="Ichikawa N."/>
        </authorList>
    </citation>
    <scope>NUCLEOTIDE SEQUENCE [LARGE SCALE GENOMIC DNA]</scope>
    <source>
        <strain evidence="2 3">NBRC 3747</strain>
    </source>
</reference>
<dbReference type="EMBL" id="BJLP01000016">
    <property type="protein sequence ID" value="GEA80810.1"/>
    <property type="molecule type" value="Genomic_DNA"/>
</dbReference>
<dbReference type="AlphaFoldDB" id="A0A4Y3KD52"/>
<proteinExistence type="predicted"/>
<accession>A0A4Y3KD52</accession>
<evidence type="ECO:0000313" key="3">
    <source>
        <dbReference type="Proteomes" id="UP000315842"/>
    </source>
</evidence>
<feature type="signal peptide" evidence="1">
    <location>
        <begin position="1"/>
        <end position="22"/>
    </location>
</feature>
<dbReference type="Proteomes" id="UP000315842">
    <property type="component" value="Unassembled WGS sequence"/>
</dbReference>
<sequence length="117" mass="12875">MRVGACILGVALLASVPASAYADLWIEKKGGIGATYKTSYGAQTGAYVEDVAADSHAVRIDYYRYSTANPMLTLRDTDGSKDGTYNFDERRGKVVTLKLCVYNSNPFDWQWCSGWIS</sequence>